<keyword evidence="4" id="KW-0812">Transmembrane</keyword>
<accession>A0A438G2F1</accession>
<keyword evidence="2" id="KW-0560">Oxidoreductase</keyword>
<dbReference type="InterPro" id="IPR050425">
    <property type="entry name" value="NAD(P)_dehydrat-like"/>
</dbReference>
<evidence type="ECO:0000259" key="5">
    <source>
        <dbReference type="Pfam" id="PF01370"/>
    </source>
</evidence>
<keyword evidence="4" id="KW-1133">Transmembrane helix</keyword>
<evidence type="ECO:0000256" key="3">
    <source>
        <dbReference type="ARBA" id="ARBA00023445"/>
    </source>
</evidence>
<comment type="caution">
    <text evidence="6">The sequence shown here is derived from an EMBL/GenBank/DDBJ whole genome shotgun (WGS) entry which is preliminary data.</text>
</comment>
<proteinExistence type="inferred from homology"/>
<dbReference type="Gene3D" id="3.40.50.720">
    <property type="entry name" value="NAD(P)-binding Rossmann-like Domain"/>
    <property type="match status" value="2"/>
</dbReference>
<feature type="transmembrane region" description="Helical" evidence="4">
    <location>
        <begin position="290"/>
        <end position="312"/>
    </location>
</feature>
<protein>
    <submittedName>
        <fullName evidence="6">Tetraketide alpha-pyrone reductase 1</fullName>
    </submittedName>
</protein>
<dbReference type="InterPro" id="IPR036291">
    <property type="entry name" value="NAD(P)-bd_dom_sf"/>
</dbReference>
<dbReference type="GO" id="GO:0016491">
    <property type="term" value="F:oxidoreductase activity"/>
    <property type="evidence" value="ECO:0007669"/>
    <property type="project" value="UniProtKB-KW"/>
</dbReference>
<feature type="transmembrane region" description="Helical" evidence="4">
    <location>
        <begin position="332"/>
        <end position="349"/>
    </location>
</feature>
<feature type="domain" description="NAD-dependent epimerase/dehydratase" evidence="5">
    <location>
        <begin position="65"/>
        <end position="253"/>
    </location>
</feature>
<reference evidence="6 7" key="1">
    <citation type="journal article" date="2018" name="PLoS Genet.">
        <title>Population sequencing reveals clonal diversity and ancestral inbreeding in the grapevine cultivar Chardonnay.</title>
        <authorList>
            <person name="Roach M.J."/>
            <person name="Johnson D.L."/>
            <person name="Bohlmann J."/>
            <person name="van Vuuren H.J."/>
            <person name="Jones S.J."/>
            <person name="Pretorius I.S."/>
            <person name="Schmidt S.A."/>
            <person name="Borneman A.R."/>
        </authorList>
    </citation>
    <scope>NUCLEOTIDE SEQUENCE [LARGE SCALE GENOMIC DNA]</scope>
    <source>
        <strain evidence="7">cv. Chardonnay</strain>
        <tissue evidence="6">Leaf</tissue>
    </source>
</reference>
<organism evidence="6 7">
    <name type="scientific">Vitis vinifera</name>
    <name type="common">Grape</name>
    <dbReference type="NCBI Taxonomy" id="29760"/>
    <lineage>
        <taxon>Eukaryota</taxon>
        <taxon>Viridiplantae</taxon>
        <taxon>Streptophyta</taxon>
        <taxon>Embryophyta</taxon>
        <taxon>Tracheophyta</taxon>
        <taxon>Spermatophyta</taxon>
        <taxon>Magnoliopsida</taxon>
        <taxon>eudicotyledons</taxon>
        <taxon>Gunneridae</taxon>
        <taxon>Pentapetalae</taxon>
        <taxon>rosids</taxon>
        <taxon>Vitales</taxon>
        <taxon>Vitaceae</taxon>
        <taxon>Viteae</taxon>
        <taxon>Vitis</taxon>
    </lineage>
</organism>
<dbReference type="PANTHER" id="PTHR10366:SF575">
    <property type="entry name" value="NAD-DEPENDENT EPIMERASE_DEHYDRATASE DOMAIN-CONTAINING PROTEIN"/>
    <property type="match status" value="1"/>
</dbReference>
<sequence length="406" mass="45098">MCNTDLKVNVRDKRDEWARKGGVCEWSFWVHSFMAGEALAPTWLYCQSNNDLTKTGHLLALDGAKERLHLFKADLVEEGSFDSVIEGCDGVFHTASPVAVEVSDPQAELIDPALRGTINILRSCAKVPSVKRVVVTSSMATIVFNGKSLTPDVLVDESWFSNPLLLEQSKLWYMLSKTLAEEAAWKFAKENGIDMVTLNPGWVIGPLSHPTPSLSVQEVLKLIKGAQTFPNTPYTWVDVRDVANAHIQAYELLEASGRFCLVETVSDSSETLKISCTSSTLRYIYLKSKFLLGITSTIISGINMILLLIIPLDDCWHKFYPASSYSTITQHVQRLLLLVLGLLLLSFEMNPHVLLTHGRPADDTPYVPAFQVSQEKAKGLGIHFTPLEVSLKDTIESLKENNLISF</sequence>
<dbReference type="EMBL" id="QGNW01000663">
    <property type="protein sequence ID" value="RVW66371.1"/>
    <property type="molecule type" value="Genomic_DNA"/>
</dbReference>
<keyword evidence="4" id="KW-0472">Membrane</keyword>
<dbReference type="Proteomes" id="UP000288805">
    <property type="component" value="Unassembled WGS sequence"/>
</dbReference>
<evidence type="ECO:0000256" key="1">
    <source>
        <dbReference type="ARBA" id="ARBA00022857"/>
    </source>
</evidence>
<evidence type="ECO:0000256" key="4">
    <source>
        <dbReference type="SAM" id="Phobius"/>
    </source>
</evidence>
<evidence type="ECO:0000313" key="6">
    <source>
        <dbReference type="EMBL" id="RVW66371.1"/>
    </source>
</evidence>
<dbReference type="PANTHER" id="PTHR10366">
    <property type="entry name" value="NAD DEPENDENT EPIMERASE/DEHYDRATASE"/>
    <property type="match status" value="1"/>
</dbReference>
<comment type="similarity">
    <text evidence="3">Belongs to the NAD(P)-dependent epimerase/dehydratase family. Dihydroflavonol-4-reductase subfamily.</text>
</comment>
<dbReference type="FunFam" id="3.40.50.720:FF:000085">
    <property type="entry name" value="Dihydroflavonol reductase"/>
    <property type="match status" value="1"/>
</dbReference>
<dbReference type="Pfam" id="PF01370">
    <property type="entry name" value="Epimerase"/>
    <property type="match status" value="1"/>
</dbReference>
<keyword evidence="1" id="KW-0521">NADP</keyword>
<dbReference type="SUPFAM" id="SSF51735">
    <property type="entry name" value="NAD(P)-binding Rossmann-fold domains"/>
    <property type="match status" value="1"/>
</dbReference>
<gene>
    <name evidence="6" type="primary">TKPR1_20</name>
    <name evidence="6" type="ORF">CK203_065709</name>
</gene>
<evidence type="ECO:0000313" key="7">
    <source>
        <dbReference type="Proteomes" id="UP000288805"/>
    </source>
</evidence>
<evidence type="ECO:0000256" key="2">
    <source>
        <dbReference type="ARBA" id="ARBA00023002"/>
    </source>
</evidence>
<dbReference type="AlphaFoldDB" id="A0A438G2F1"/>
<dbReference type="InterPro" id="IPR001509">
    <property type="entry name" value="Epimerase_deHydtase"/>
</dbReference>
<name>A0A438G2F1_VITVI</name>